<evidence type="ECO:0000256" key="3">
    <source>
        <dbReference type="ARBA" id="ARBA00022679"/>
    </source>
</evidence>
<dbReference type="AlphaFoldDB" id="A0A1F4T4G3"/>
<dbReference type="InterPro" id="IPR013123">
    <property type="entry name" value="SpoU_subst-bd"/>
</dbReference>
<dbReference type="GO" id="GO:0003723">
    <property type="term" value="F:RNA binding"/>
    <property type="evidence" value="ECO:0007669"/>
    <property type="project" value="InterPro"/>
</dbReference>
<dbReference type="InterPro" id="IPR051259">
    <property type="entry name" value="rRNA_Methyltransferase"/>
</dbReference>
<comment type="similarity">
    <text evidence="1">Belongs to the class IV-like SAM-binding methyltransferase superfamily. RNA methyltransferase TrmH family.</text>
</comment>
<evidence type="ECO:0000313" key="5">
    <source>
        <dbReference type="EMBL" id="OGC27604.1"/>
    </source>
</evidence>
<dbReference type="InterPro" id="IPR029028">
    <property type="entry name" value="Alpha/beta_knot_MTases"/>
</dbReference>
<accession>A0A1F4T4G3</accession>
<dbReference type="GO" id="GO:0008173">
    <property type="term" value="F:RNA methyltransferase activity"/>
    <property type="evidence" value="ECO:0007669"/>
    <property type="project" value="InterPro"/>
</dbReference>
<dbReference type="InterPro" id="IPR001537">
    <property type="entry name" value="SpoU_MeTrfase"/>
</dbReference>
<dbReference type="SUPFAM" id="SSF75217">
    <property type="entry name" value="alpha/beta knot"/>
    <property type="match status" value="1"/>
</dbReference>
<dbReference type="Gene3D" id="3.30.1330.30">
    <property type="match status" value="1"/>
</dbReference>
<protein>
    <recommendedName>
        <fullName evidence="4">RNA 2-O ribose methyltransferase substrate binding domain-containing protein</fullName>
    </recommendedName>
</protein>
<dbReference type="GO" id="GO:0006396">
    <property type="term" value="P:RNA processing"/>
    <property type="evidence" value="ECO:0007669"/>
    <property type="project" value="InterPro"/>
</dbReference>
<dbReference type="InterPro" id="IPR053888">
    <property type="entry name" value="MRM3-like_sub_bind"/>
</dbReference>
<comment type="caution">
    <text evidence="5">The sequence shown here is derived from an EMBL/GenBank/DDBJ whole genome shotgun (WGS) entry which is preliminary data.</text>
</comment>
<name>A0A1F4T4G3_UNCSA</name>
<gene>
    <name evidence="5" type="ORF">A3K49_01085</name>
</gene>
<dbReference type="Pfam" id="PF00588">
    <property type="entry name" value="SpoU_methylase"/>
    <property type="match status" value="1"/>
</dbReference>
<feature type="domain" description="RNA 2-O ribose methyltransferase substrate binding" evidence="4">
    <location>
        <begin position="25"/>
        <end position="91"/>
    </location>
</feature>
<dbReference type="GO" id="GO:0032259">
    <property type="term" value="P:methylation"/>
    <property type="evidence" value="ECO:0007669"/>
    <property type="project" value="UniProtKB-KW"/>
</dbReference>
<dbReference type="PANTHER" id="PTHR43191:SF2">
    <property type="entry name" value="RRNA METHYLTRANSFERASE 3, MITOCHONDRIAL"/>
    <property type="match status" value="1"/>
</dbReference>
<dbReference type="SUPFAM" id="SSF55315">
    <property type="entry name" value="L30e-like"/>
    <property type="match status" value="1"/>
</dbReference>
<dbReference type="Pfam" id="PF22435">
    <property type="entry name" value="MRM3-like_sub_bind"/>
    <property type="match status" value="1"/>
</dbReference>
<proteinExistence type="inferred from homology"/>
<dbReference type="SMART" id="SM00967">
    <property type="entry name" value="SpoU_sub_bind"/>
    <property type="match status" value="1"/>
</dbReference>
<evidence type="ECO:0000256" key="2">
    <source>
        <dbReference type="ARBA" id="ARBA00022603"/>
    </source>
</evidence>
<evidence type="ECO:0000256" key="1">
    <source>
        <dbReference type="ARBA" id="ARBA00007228"/>
    </source>
</evidence>
<keyword evidence="3" id="KW-0808">Transferase</keyword>
<dbReference type="InterPro" id="IPR029064">
    <property type="entry name" value="Ribosomal_eL30-like_sf"/>
</dbReference>
<reference evidence="5 6" key="1">
    <citation type="journal article" date="2016" name="Nat. Commun.">
        <title>Thousands of microbial genomes shed light on interconnected biogeochemical processes in an aquifer system.</title>
        <authorList>
            <person name="Anantharaman K."/>
            <person name="Brown C.T."/>
            <person name="Hug L.A."/>
            <person name="Sharon I."/>
            <person name="Castelle C.J."/>
            <person name="Probst A.J."/>
            <person name="Thomas B.C."/>
            <person name="Singh A."/>
            <person name="Wilkins M.J."/>
            <person name="Karaoz U."/>
            <person name="Brodie E.L."/>
            <person name="Williams K.H."/>
            <person name="Hubbard S.S."/>
            <person name="Banfield J.F."/>
        </authorList>
    </citation>
    <scope>NUCLEOTIDE SEQUENCE [LARGE SCALE GENOMIC DNA]</scope>
</reference>
<keyword evidence="2" id="KW-0489">Methyltransferase</keyword>
<organism evidence="5 6">
    <name type="scientific">candidate division WOR-1 bacterium RIFOXYC12_FULL_54_18</name>
    <dbReference type="NCBI Taxonomy" id="1802584"/>
    <lineage>
        <taxon>Bacteria</taxon>
        <taxon>Bacillati</taxon>
        <taxon>Saganbacteria</taxon>
    </lineage>
</organism>
<dbReference type="EMBL" id="MEUG01000001">
    <property type="protein sequence ID" value="OGC27604.1"/>
    <property type="molecule type" value="Genomic_DNA"/>
</dbReference>
<evidence type="ECO:0000259" key="4">
    <source>
        <dbReference type="SMART" id="SM00967"/>
    </source>
</evidence>
<dbReference type="Proteomes" id="UP000178602">
    <property type="component" value="Unassembled WGS sequence"/>
</dbReference>
<dbReference type="CDD" id="cd18095">
    <property type="entry name" value="SpoU-like_rRNA-MTase"/>
    <property type="match status" value="1"/>
</dbReference>
<dbReference type="GO" id="GO:0005737">
    <property type="term" value="C:cytoplasm"/>
    <property type="evidence" value="ECO:0007669"/>
    <property type="project" value="UniProtKB-ARBA"/>
</dbReference>
<dbReference type="Gene3D" id="3.40.1280.10">
    <property type="match status" value="1"/>
</dbReference>
<dbReference type="PANTHER" id="PTHR43191">
    <property type="entry name" value="RRNA METHYLTRANSFERASE 3"/>
    <property type="match status" value="1"/>
</dbReference>
<sequence>MQSQLKLIKNLLETRKARRKEKLFVVEGVRMVEEAGERVKTFFYSENLPIVKNLEAQMSVGYKVSKKQLAEISQVETPQGIVAIVREQECSLDQIDTKGVIVYCLGVQDPGNLGTIIRTADAFGASGVILSKGTVDLYNPKVVRATMGSLFHLPIVMADDDAETIAQLKEKNVKIVTTDLKAAKTAAAGDYRGGVAFLVGNEGAGLPPEIVALGEAVKIPMPGNAESLNVAVSTAILLYEATRQREHGKD</sequence>
<dbReference type="InterPro" id="IPR029026">
    <property type="entry name" value="tRNA_m1G_MTases_N"/>
</dbReference>
<evidence type="ECO:0000313" key="6">
    <source>
        <dbReference type="Proteomes" id="UP000178602"/>
    </source>
</evidence>